<accession>A0ABT8ASG1</accession>
<dbReference type="EMBL" id="JAUFPT010000058">
    <property type="protein sequence ID" value="MDN3572375.1"/>
    <property type="molecule type" value="Genomic_DNA"/>
</dbReference>
<sequence length="43" mass="4630">MIRIRPTDDGTYTVYRDAAVVVTGLTRDQAYAVAQSIGASVVE</sequence>
<keyword evidence="2" id="KW-1185">Reference proteome</keyword>
<organism evidence="1 2">
    <name type="scientific">Methylobacterium longum</name>
    <dbReference type="NCBI Taxonomy" id="767694"/>
    <lineage>
        <taxon>Bacteria</taxon>
        <taxon>Pseudomonadati</taxon>
        <taxon>Pseudomonadota</taxon>
        <taxon>Alphaproteobacteria</taxon>
        <taxon>Hyphomicrobiales</taxon>
        <taxon>Methylobacteriaceae</taxon>
        <taxon>Methylobacterium</taxon>
    </lineage>
</organism>
<evidence type="ECO:0000313" key="2">
    <source>
        <dbReference type="Proteomes" id="UP001244297"/>
    </source>
</evidence>
<dbReference type="Proteomes" id="UP001244297">
    <property type="component" value="Unassembled WGS sequence"/>
</dbReference>
<gene>
    <name evidence="1" type="ORF">QWZ18_17305</name>
</gene>
<proteinExistence type="predicted"/>
<comment type="caution">
    <text evidence="1">The sequence shown here is derived from an EMBL/GenBank/DDBJ whole genome shotgun (WGS) entry which is preliminary data.</text>
</comment>
<dbReference type="RefSeq" id="WP_283206420.1">
    <property type="nucleotide sequence ID" value="NZ_BPQS01000002.1"/>
</dbReference>
<name>A0ABT8ASG1_9HYPH</name>
<reference evidence="2" key="1">
    <citation type="journal article" date="2019" name="Int. J. Syst. Evol. Microbiol.">
        <title>The Global Catalogue of Microorganisms (GCM) 10K type strain sequencing project: providing services to taxonomists for standard genome sequencing and annotation.</title>
        <authorList>
            <consortium name="The Broad Institute Genomics Platform"/>
            <consortium name="The Broad Institute Genome Sequencing Center for Infectious Disease"/>
            <person name="Wu L."/>
            <person name="Ma J."/>
        </authorList>
    </citation>
    <scope>NUCLEOTIDE SEQUENCE [LARGE SCALE GENOMIC DNA]</scope>
    <source>
        <strain evidence="2">CECT 7806</strain>
    </source>
</reference>
<protein>
    <submittedName>
        <fullName evidence="1">Uncharacterized protein</fullName>
    </submittedName>
</protein>
<evidence type="ECO:0000313" key="1">
    <source>
        <dbReference type="EMBL" id="MDN3572375.1"/>
    </source>
</evidence>